<dbReference type="Proteomes" id="UP001159364">
    <property type="component" value="Linkage Group LG03"/>
</dbReference>
<accession>A0AAV8TWZ9</accession>
<feature type="transmembrane region" description="Helical" evidence="10">
    <location>
        <begin position="300"/>
        <end position="324"/>
    </location>
</feature>
<evidence type="ECO:0000313" key="11">
    <source>
        <dbReference type="EMBL" id="KAJ8771061.1"/>
    </source>
</evidence>
<evidence type="ECO:0000256" key="8">
    <source>
        <dbReference type="ARBA" id="ARBA00025100"/>
    </source>
</evidence>
<keyword evidence="12" id="KW-1185">Reference proteome</keyword>
<keyword evidence="6 10" id="KW-0472">Membrane</keyword>
<comment type="subcellular location">
    <subcellularLocation>
        <location evidence="1">Endoplasmic reticulum membrane</location>
        <topology evidence="1">Multi-pass membrane protein</topology>
    </subcellularLocation>
</comment>
<keyword evidence="7" id="KW-0927">Auxin signaling pathway</keyword>
<feature type="transmembrane region" description="Helical" evidence="10">
    <location>
        <begin position="336"/>
        <end position="360"/>
    </location>
</feature>
<keyword evidence="5 10" id="KW-1133">Transmembrane helix</keyword>
<reference evidence="11 12" key="1">
    <citation type="submission" date="2021-09" db="EMBL/GenBank/DDBJ databases">
        <title>Genomic insights and catalytic innovation underlie evolution of tropane alkaloids biosynthesis.</title>
        <authorList>
            <person name="Wang Y.-J."/>
            <person name="Tian T."/>
            <person name="Huang J.-P."/>
            <person name="Huang S.-X."/>
        </authorList>
    </citation>
    <scope>NUCLEOTIDE SEQUENCE [LARGE SCALE GENOMIC DNA]</scope>
    <source>
        <strain evidence="11">KIB-2018</strain>
        <tissue evidence="11">Leaf</tissue>
    </source>
</reference>
<evidence type="ECO:0000256" key="2">
    <source>
        <dbReference type="ARBA" id="ARBA00022448"/>
    </source>
</evidence>
<feature type="transmembrane region" description="Helical" evidence="10">
    <location>
        <begin position="73"/>
        <end position="94"/>
    </location>
</feature>
<sequence length="394" mass="42453">MELLDLFLVALVPVLKVLLVTGIGTFLAIDGIDLLGTHARHHLNNLVFYVFSPALVVSQLGETITYHNLVKLWFMPVNILLTFVIGSALAWILIKIAKTPPHLQGIVIGCCSAGNLGNLLLIIVPAVCEESNSPFGDATLCATYGKAYASLSMAVGAIYIWTYVYIIMRIYADKSSDRTNDGDNNYTQALLEDAPPDITSLAKPVEKATFIQRTFQRVKDFAAKTNLKMVFAPSTIAAIFGFIIGTVTPIRKVMIGDSAPLHVIDSSASMLGDATIPAMTLIVGANLLRGLKGSGSGVGVRVIVGVVIVRYVLMPLMGIGVVKAAKHFGLVGSDSLYLFILLLQYALPPAMSIGVIAQLFEAGESECSVIMLWTYAVATFSLTLWSTFYMWLLG</sequence>
<keyword evidence="3 10" id="KW-0812">Transmembrane</keyword>
<evidence type="ECO:0000313" key="12">
    <source>
        <dbReference type="Proteomes" id="UP001159364"/>
    </source>
</evidence>
<feature type="transmembrane region" description="Helical" evidence="10">
    <location>
        <begin position="229"/>
        <end position="250"/>
    </location>
</feature>
<feature type="transmembrane region" description="Helical" evidence="10">
    <location>
        <begin position="270"/>
        <end position="288"/>
    </location>
</feature>
<evidence type="ECO:0000256" key="3">
    <source>
        <dbReference type="ARBA" id="ARBA00022692"/>
    </source>
</evidence>
<comment type="caution">
    <text evidence="11">The sequence shown here is derived from an EMBL/GenBank/DDBJ whole genome shotgun (WGS) entry which is preliminary data.</text>
</comment>
<evidence type="ECO:0000256" key="1">
    <source>
        <dbReference type="ARBA" id="ARBA00004477"/>
    </source>
</evidence>
<keyword evidence="4" id="KW-0256">Endoplasmic reticulum</keyword>
<dbReference type="InterPro" id="IPR004776">
    <property type="entry name" value="Mem_transp_PIN-like"/>
</dbReference>
<evidence type="ECO:0000256" key="10">
    <source>
        <dbReference type="SAM" id="Phobius"/>
    </source>
</evidence>
<dbReference type="GO" id="GO:0080162">
    <property type="term" value="P:endoplasmic reticulum to cytosol auxin transport"/>
    <property type="evidence" value="ECO:0007669"/>
    <property type="project" value="InterPro"/>
</dbReference>
<dbReference type="InterPro" id="IPR045033">
    <property type="entry name" value="PILS1/3/4/5/7"/>
</dbReference>
<dbReference type="EMBL" id="JAIWQS010000003">
    <property type="protein sequence ID" value="KAJ8771061.1"/>
    <property type="molecule type" value="Genomic_DNA"/>
</dbReference>
<organism evidence="11 12">
    <name type="scientific">Erythroxylum novogranatense</name>
    <dbReference type="NCBI Taxonomy" id="1862640"/>
    <lineage>
        <taxon>Eukaryota</taxon>
        <taxon>Viridiplantae</taxon>
        <taxon>Streptophyta</taxon>
        <taxon>Embryophyta</taxon>
        <taxon>Tracheophyta</taxon>
        <taxon>Spermatophyta</taxon>
        <taxon>Magnoliopsida</taxon>
        <taxon>eudicotyledons</taxon>
        <taxon>Gunneridae</taxon>
        <taxon>Pentapetalae</taxon>
        <taxon>rosids</taxon>
        <taxon>fabids</taxon>
        <taxon>Malpighiales</taxon>
        <taxon>Erythroxylaceae</taxon>
        <taxon>Erythroxylum</taxon>
    </lineage>
</organism>
<evidence type="ECO:0000256" key="5">
    <source>
        <dbReference type="ARBA" id="ARBA00022989"/>
    </source>
</evidence>
<keyword evidence="2" id="KW-0813">Transport</keyword>
<feature type="transmembrane region" description="Helical" evidence="10">
    <location>
        <begin position="372"/>
        <end position="392"/>
    </location>
</feature>
<dbReference type="Pfam" id="PF03547">
    <property type="entry name" value="Mem_trans"/>
    <property type="match status" value="1"/>
</dbReference>
<gene>
    <name evidence="11" type="ORF">K2173_023386</name>
</gene>
<feature type="transmembrane region" description="Helical" evidence="10">
    <location>
        <begin position="147"/>
        <end position="168"/>
    </location>
</feature>
<feature type="transmembrane region" description="Helical" evidence="10">
    <location>
        <begin position="6"/>
        <end position="29"/>
    </location>
</feature>
<evidence type="ECO:0000256" key="9">
    <source>
        <dbReference type="ARBA" id="ARBA00025752"/>
    </source>
</evidence>
<comment type="function">
    <text evidence="8">Involved in cellular auxin homeostasis by regulating auxin metabolism. Regulates intracellular auxin accumulation at the endoplasmic reticulum and thus auxin availability for nuclear auxin signaling.</text>
</comment>
<evidence type="ECO:0000256" key="4">
    <source>
        <dbReference type="ARBA" id="ARBA00022824"/>
    </source>
</evidence>
<feature type="transmembrane region" description="Helical" evidence="10">
    <location>
        <begin position="106"/>
        <end position="127"/>
    </location>
</feature>
<dbReference type="PANTHER" id="PTHR31651:SF6">
    <property type="entry name" value="PROTEIN PIN-LIKES 1-LIKE"/>
    <property type="match status" value="1"/>
</dbReference>
<evidence type="ECO:0000256" key="7">
    <source>
        <dbReference type="ARBA" id="ARBA00023294"/>
    </source>
</evidence>
<dbReference type="GO" id="GO:0009734">
    <property type="term" value="P:auxin-activated signaling pathway"/>
    <property type="evidence" value="ECO:0007669"/>
    <property type="project" value="UniProtKB-KW"/>
</dbReference>
<dbReference type="AlphaFoldDB" id="A0AAV8TWZ9"/>
<proteinExistence type="inferred from homology"/>
<dbReference type="PANTHER" id="PTHR31651">
    <property type="match status" value="1"/>
</dbReference>
<comment type="similarity">
    <text evidence="9">Belongs to the auxin efflux carrier (TC 2.A.69.2) family.</text>
</comment>
<protein>
    <recommendedName>
        <fullName evidence="13">Auxin efflux carrier family protein</fullName>
    </recommendedName>
</protein>
<name>A0AAV8TWZ9_9ROSI</name>
<dbReference type="GO" id="GO:0005789">
    <property type="term" value="C:endoplasmic reticulum membrane"/>
    <property type="evidence" value="ECO:0007669"/>
    <property type="project" value="UniProtKB-SubCell"/>
</dbReference>
<evidence type="ECO:0008006" key="13">
    <source>
        <dbReference type="Google" id="ProtNLM"/>
    </source>
</evidence>
<evidence type="ECO:0000256" key="6">
    <source>
        <dbReference type="ARBA" id="ARBA00023136"/>
    </source>
</evidence>